<keyword evidence="5 10" id="KW-0378">Hydrolase</keyword>
<evidence type="ECO:0000256" key="2">
    <source>
        <dbReference type="ARBA" id="ARBA00022670"/>
    </source>
</evidence>
<dbReference type="PROSITE" id="PS51767">
    <property type="entry name" value="PEPTIDASE_A1"/>
    <property type="match status" value="1"/>
</dbReference>
<dbReference type="SUPFAM" id="SSF50630">
    <property type="entry name" value="Acid proteases"/>
    <property type="match status" value="1"/>
</dbReference>
<dbReference type="InterPro" id="IPR034164">
    <property type="entry name" value="Pepsin-like_dom"/>
</dbReference>
<dbReference type="InterPro" id="IPR033121">
    <property type="entry name" value="PEPTIDASE_A1"/>
</dbReference>
<evidence type="ECO:0000256" key="6">
    <source>
        <dbReference type="ARBA" id="ARBA00023145"/>
    </source>
</evidence>
<dbReference type="InterPro" id="IPR001969">
    <property type="entry name" value="Aspartic_peptidase_AS"/>
</dbReference>
<dbReference type="Proteomes" id="UP000266673">
    <property type="component" value="Unassembled WGS sequence"/>
</dbReference>
<dbReference type="GO" id="GO:0006508">
    <property type="term" value="P:proteolysis"/>
    <property type="evidence" value="ECO:0007669"/>
    <property type="project" value="UniProtKB-KW"/>
</dbReference>
<evidence type="ECO:0000256" key="5">
    <source>
        <dbReference type="ARBA" id="ARBA00022801"/>
    </source>
</evidence>
<dbReference type="PRINTS" id="PR00792">
    <property type="entry name" value="PEPSIN"/>
</dbReference>
<keyword evidence="2 10" id="KW-0645">Protease</keyword>
<keyword evidence="7 9" id="KW-1015">Disulfide bond</keyword>
<gene>
    <name evidence="12" type="ORF">C2G38_1893269</name>
</gene>
<dbReference type="Pfam" id="PF00026">
    <property type="entry name" value="Asp"/>
    <property type="match status" value="1"/>
</dbReference>
<evidence type="ECO:0000256" key="7">
    <source>
        <dbReference type="ARBA" id="ARBA00023157"/>
    </source>
</evidence>
<dbReference type="OrthoDB" id="2747330at2759"/>
<reference evidence="12 13" key="1">
    <citation type="submission" date="2018-06" db="EMBL/GenBank/DDBJ databases">
        <title>Comparative genomics reveals the genomic features of Rhizophagus irregularis, R. cerebriforme, R. diaphanum and Gigaspora rosea, and their symbiotic lifestyle signature.</title>
        <authorList>
            <person name="Morin E."/>
            <person name="San Clemente H."/>
            <person name="Chen E.C.H."/>
            <person name="De La Providencia I."/>
            <person name="Hainaut M."/>
            <person name="Kuo A."/>
            <person name="Kohler A."/>
            <person name="Murat C."/>
            <person name="Tang N."/>
            <person name="Roy S."/>
            <person name="Loubradou J."/>
            <person name="Henrissat B."/>
            <person name="Grigoriev I.V."/>
            <person name="Corradi N."/>
            <person name="Roux C."/>
            <person name="Martin F.M."/>
        </authorList>
    </citation>
    <scope>NUCLEOTIDE SEQUENCE [LARGE SCALE GENOMIC DNA]</scope>
    <source>
        <strain evidence="12 13">DAOM 194757</strain>
    </source>
</reference>
<organism evidence="12 13">
    <name type="scientific">Gigaspora rosea</name>
    <dbReference type="NCBI Taxonomy" id="44941"/>
    <lineage>
        <taxon>Eukaryota</taxon>
        <taxon>Fungi</taxon>
        <taxon>Fungi incertae sedis</taxon>
        <taxon>Mucoromycota</taxon>
        <taxon>Glomeromycotina</taxon>
        <taxon>Glomeromycetes</taxon>
        <taxon>Diversisporales</taxon>
        <taxon>Gigasporaceae</taxon>
        <taxon>Gigaspora</taxon>
    </lineage>
</organism>
<dbReference type="PANTHER" id="PTHR47966:SF75">
    <property type="entry name" value="ENDOPEPTIDASE (CTSD), PUTATIVE (AFU_ORTHOLOGUE AFUA_4G07040)-RELATED"/>
    <property type="match status" value="1"/>
</dbReference>
<evidence type="ECO:0000259" key="11">
    <source>
        <dbReference type="PROSITE" id="PS51767"/>
    </source>
</evidence>
<sequence>NDLDYYTSIIVGNQELRVLLDTGSSNLWIPNSNCTDDDGCQNVRQFFSSKSPTFKPEGKDWKITYGTGFASGVTGKDNIQIANLTAIEQIFGLADSIDDSFNDLECDGILGLGFDQLNTMDKGAPTFISTLIKQKTIAPIFSFHFQHVNASGDKGTFTLGGVDESKFKGNITFTPVIDSDENKGFWVVSLKGANVNNNPLEFSREAIIDTGTTALVIPDDDAEAIFKQIPGSTYDPINIAYIIPCNTSDVVSLKFGGVNYEIPSKDLILDKISETDCISSIFPGGDPSWDFWLVGQTFLKNVYSAFDAGNKQVGFAT</sequence>
<dbReference type="CDD" id="cd05471">
    <property type="entry name" value="pepsin_like"/>
    <property type="match status" value="1"/>
</dbReference>
<evidence type="ECO:0000256" key="1">
    <source>
        <dbReference type="ARBA" id="ARBA00007447"/>
    </source>
</evidence>
<dbReference type="STRING" id="44941.A0A397VHD1"/>
<comment type="caution">
    <text evidence="12">The sequence shown here is derived from an EMBL/GenBank/DDBJ whole genome shotgun (WGS) entry which is preliminary data.</text>
</comment>
<evidence type="ECO:0000256" key="4">
    <source>
        <dbReference type="ARBA" id="ARBA00022750"/>
    </source>
</evidence>
<dbReference type="FunFam" id="2.40.70.10:FF:000008">
    <property type="entry name" value="Cathepsin D"/>
    <property type="match status" value="1"/>
</dbReference>
<keyword evidence="4 10" id="KW-0064">Aspartyl protease</keyword>
<feature type="non-terminal residue" evidence="12">
    <location>
        <position position="317"/>
    </location>
</feature>
<feature type="active site" evidence="8">
    <location>
        <position position="209"/>
    </location>
</feature>
<dbReference type="Gene3D" id="2.40.70.10">
    <property type="entry name" value="Acid Proteases"/>
    <property type="match status" value="2"/>
</dbReference>
<evidence type="ECO:0000256" key="9">
    <source>
        <dbReference type="PIRSR" id="PIRSR601461-2"/>
    </source>
</evidence>
<evidence type="ECO:0000256" key="8">
    <source>
        <dbReference type="PIRSR" id="PIRSR601461-1"/>
    </source>
</evidence>
<evidence type="ECO:0000256" key="3">
    <source>
        <dbReference type="ARBA" id="ARBA00022729"/>
    </source>
</evidence>
<keyword evidence="13" id="KW-1185">Reference proteome</keyword>
<feature type="domain" description="Peptidase A1" evidence="11">
    <location>
        <begin position="5"/>
        <end position="316"/>
    </location>
</feature>
<keyword evidence="6" id="KW-0865">Zymogen</keyword>
<dbReference type="PANTHER" id="PTHR47966">
    <property type="entry name" value="BETA-SITE APP-CLEAVING ENZYME, ISOFORM A-RELATED"/>
    <property type="match status" value="1"/>
</dbReference>
<proteinExistence type="inferred from homology"/>
<dbReference type="EMBL" id="QKWP01000419">
    <property type="protein sequence ID" value="RIB20399.1"/>
    <property type="molecule type" value="Genomic_DNA"/>
</dbReference>
<evidence type="ECO:0000256" key="10">
    <source>
        <dbReference type="RuleBase" id="RU000454"/>
    </source>
</evidence>
<comment type="similarity">
    <text evidence="1 10">Belongs to the peptidase A1 family.</text>
</comment>
<dbReference type="GO" id="GO:0004190">
    <property type="term" value="F:aspartic-type endopeptidase activity"/>
    <property type="evidence" value="ECO:0007669"/>
    <property type="project" value="UniProtKB-KW"/>
</dbReference>
<protein>
    <submittedName>
        <fullName evidence="12">Aspartic peptidase domain-containing protein</fullName>
    </submittedName>
</protein>
<feature type="non-terminal residue" evidence="12">
    <location>
        <position position="1"/>
    </location>
</feature>
<evidence type="ECO:0000313" key="12">
    <source>
        <dbReference type="EMBL" id="RIB20399.1"/>
    </source>
</evidence>
<dbReference type="InterPro" id="IPR021109">
    <property type="entry name" value="Peptidase_aspartic_dom_sf"/>
</dbReference>
<feature type="active site" evidence="8">
    <location>
        <position position="21"/>
    </location>
</feature>
<accession>A0A397VHD1</accession>
<dbReference type="AlphaFoldDB" id="A0A397VHD1"/>
<dbReference type="InterPro" id="IPR001461">
    <property type="entry name" value="Aspartic_peptidase_A1"/>
</dbReference>
<dbReference type="PROSITE" id="PS00141">
    <property type="entry name" value="ASP_PROTEASE"/>
    <property type="match status" value="2"/>
</dbReference>
<evidence type="ECO:0000313" key="13">
    <source>
        <dbReference type="Proteomes" id="UP000266673"/>
    </source>
</evidence>
<name>A0A397VHD1_9GLOM</name>
<keyword evidence="3" id="KW-0732">Signal</keyword>
<feature type="disulfide bond" evidence="9">
    <location>
        <begin position="34"/>
        <end position="40"/>
    </location>
</feature>